<feature type="domain" description="GerMN" evidence="3">
    <location>
        <begin position="52"/>
        <end position="162"/>
    </location>
</feature>
<sequence>MNRRALVALGAILTAAALTSCGIQPESSPTAIDRPFRPTTSSSLTPDPPGAVRETLYLVRDGSLVAVNRYVSQTPTVEDLLADLRSGPTDEEHRSGLTSALIGANLVASVRLDGTQAVVELAAPVDGTARTDDQLAFAQLVCTLTMLSGVETVMFTHENQPIGVPRGDGSVSTGPLTGADYATMMELG</sequence>
<feature type="signal peptide" evidence="2">
    <location>
        <begin position="1"/>
        <end position="20"/>
    </location>
</feature>
<evidence type="ECO:0000256" key="2">
    <source>
        <dbReference type="SAM" id="SignalP"/>
    </source>
</evidence>
<keyword evidence="2" id="KW-0732">Signal</keyword>
<accession>A0ABN2L670</accession>
<dbReference type="Pfam" id="PF10646">
    <property type="entry name" value="Germane"/>
    <property type="match status" value="1"/>
</dbReference>
<evidence type="ECO:0000259" key="3">
    <source>
        <dbReference type="Pfam" id="PF10646"/>
    </source>
</evidence>
<evidence type="ECO:0000256" key="1">
    <source>
        <dbReference type="SAM" id="MobiDB-lite"/>
    </source>
</evidence>
<dbReference type="Proteomes" id="UP001500655">
    <property type="component" value="Unassembled WGS sequence"/>
</dbReference>
<name>A0ABN2L670_9ACTN</name>
<gene>
    <name evidence="4" type="ORF">GCM10009681_55030</name>
</gene>
<dbReference type="RefSeq" id="WP_344088367.1">
    <property type="nucleotide sequence ID" value="NZ_BAAALS010000049.1"/>
</dbReference>
<feature type="chain" id="PRO_5045391557" description="GerMN domain-containing protein" evidence="2">
    <location>
        <begin position="21"/>
        <end position="188"/>
    </location>
</feature>
<feature type="region of interest" description="Disordered" evidence="1">
    <location>
        <begin position="24"/>
        <end position="49"/>
    </location>
</feature>
<comment type="caution">
    <text evidence="4">The sequence shown here is derived from an EMBL/GenBank/DDBJ whole genome shotgun (WGS) entry which is preliminary data.</text>
</comment>
<dbReference type="PROSITE" id="PS51257">
    <property type="entry name" value="PROKAR_LIPOPROTEIN"/>
    <property type="match status" value="1"/>
</dbReference>
<protein>
    <recommendedName>
        <fullName evidence="3">GerMN domain-containing protein</fullName>
    </recommendedName>
</protein>
<organism evidence="4 5">
    <name type="scientific">Luedemannella helvata</name>
    <dbReference type="NCBI Taxonomy" id="349315"/>
    <lineage>
        <taxon>Bacteria</taxon>
        <taxon>Bacillati</taxon>
        <taxon>Actinomycetota</taxon>
        <taxon>Actinomycetes</taxon>
        <taxon>Micromonosporales</taxon>
        <taxon>Micromonosporaceae</taxon>
        <taxon>Luedemannella</taxon>
    </lineage>
</organism>
<reference evidence="4 5" key="1">
    <citation type="journal article" date="2019" name="Int. J. Syst. Evol. Microbiol.">
        <title>The Global Catalogue of Microorganisms (GCM) 10K type strain sequencing project: providing services to taxonomists for standard genome sequencing and annotation.</title>
        <authorList>
            <consortium name="The Broad Institute Genomics Platform"/>
            <consortium name="The Broad Institute Genome Sequencing Center for Infectious Disease"/>
            <person name="Wu L."/>
            <person name="Ma J."/>
        </authorList>
    </citation>
    <scope>NUCLEOTIDE SEQUENCE [LARGE SCALE GENOMIC DNA]</scope>
    <source>
        <strain evidence="4 5">JCM 13249</strain>
    </source>
</reference>
<keyword evidence="5" id="KW-1185">Reference proteome</keyword>
<proteinExistence type="predicted"/>
<dbReference type="EMBL" id="BAAALS010000049">
    <property type="protein sequence ID" value="GAA1776746.1"/>
    <property type="molecule type" value="Genomic_DNA"/>
</dbReference>
<evidence type="ECO:0000313" key="4">
    <source>
        <dbReference type="EMBL" id="GAA1776746.1"/>
    </source>
</evidence>
<evidence type="ECO:0000313" key="5">
    <source>
        <dbReference type="Proteomes" id="UP001500655"/>
    </source>
</evidence>
<dbReference type="InterPro" id="IPR019606">
    <property type="entry name" value="GerMN"/>
</dbReference>